<gene>
    <name evidence="8" type="ORF">SAMN05216266_10527</name>
</gene>
<keyword evidence="3 5" id="KW-0378">Hydrolase</keyword>
<evidence type="ECO:0000256" key="4">
    <source>
        <dbReference type="ARBA" id="ARBA00022825"/>
    </source>
</evidence>
<feature type="chain" id="PRO_5017410496" evidence="6">
    <location>
        <begin position="24"/>
        <end position="311"/>
    </location>
</feature>
<evidence type="ECO:0000256" key="3">
    <source>
        <dbReference type="ARBA" id="ARBA00022801"/>
    </source>
</evidence>
<dbReference type="InterPro" id="IPR036852">
    <property type="entry name" value="Peptidase_S8/S53_dom_sf"/>
</dbReference>
<name>A0A1I0YGC8_9PSEU</name>
<dbReference type="CDD" id="cd04077">
    <property type="entry name" value="Peptidases_S8_PCSK9_ProteinaseK_like"/>
    <property type="match status" value="1"/>
</dbReference>
<keyword evidence="9" id="KW-1185">Reference proteome</keyword>
<dbReference type="Pfam" id="PF00082">
    <property type="entry name" value="Peptidase_S8"/>
    <property type="match status" value="1"/>
</dbReference>
<feature type="active site" description="Charge relay system" evidence="5">
    <location>
        <position position="254"/>
    </location>
</feature>
<evidence type="ECO:0000313" key="8">
    <source>
        <dbReference type="EMBL" id="SFB11907.1"/>
    </source>
</evidence>
<keyword evidence="2 5" id="KW-0645">Protease</keyword>
<comment type="similarity">
    <text evidence="1 5">Belongs to the peptidase S8 family.</text>
</comment>
<feature type="active site" description="Charge relay system" evidence="5">
    <location>
        <position position="72"/>
    </location>
</feature>
<dbReference type="PANTHER" id="PTHR43806:SF11">
    <property type="entry name" value="CEREVISIN-RELATED"/>
    <property type="match status" value="1"/>
</dbReference>
<dbReference type="InterPro" id="IPR023827">
    <property type="entry name" value="Peptidase_S8_Asp-AS"/>
</dbReference>
<dbReference type="GO" id="GO:0004252">
    <property type="term" value="F:serine-type endopeptidase activity"/>
    <property type="evidence" value="ECO:0007669"/>
    <property type="project" value="UniProtKB-UniRule"/>
</dbReference>
<dbReference type="InterPro" id="IPR050131">
    <property type="entry name" value="Peptidase_S8_subtilisin-like"/>
</dbReference>
<dbReference type="Proteomes" id="UP000243799">
    <property type="component" value="Unassembled WGS sequence"/>
</dbReference>
<dbReference type="PANTHER" id="PTHR43806">
    <property type="entry name" value="PEPTIDASE S8"/>
    <property type="match status" value="1"/>
</dbReference>
<dbReference type="FunFam" id="3.40.50.200:FF:000016">
    <property type="entry name" value="Proprotein convertase subtilisin/kexin type 9"/>
    <property type="match status" value="1"/>
</dbReference>
<dbReference type="STRING" id="490629.SAMN05216266_10527"/>
<evidence type="ECO:0000256" key="6">
    <source>
        <dbReference type="SAM" id="SignalP"/>
    </source>
</evidence>
<sequence length="311" mass="31453">MLATTAVVLVTSGMGLVVPSAAAAPVEAAVTEPGEQAEPPSWGLDRIDQREGFDQLYRYPTRAEQVTVYVIDTGVDGTNPEFEGRVWPGKDFVDDDDHATDGNGHGTHLAGVIGAEHHGIAKDVRIMPVRVLDDNGAGSLLDILAGIEWVRVNATQPAVAVFGIGGPPEEALDEAVRELAAVMPVAVPAGSSGASAGDFSPGRVAEALTVAAADRTDAAVSRSNSGSAVDLFAPGAEIPAPSTGGAVSVQSGTSIAAAHVAGAAALYRAQHPEATPAEVGEALLAAATEDALSAVPDGTANRLLFTGSAER</sequence>
<dbReference type="GO" id="GO:0006508">
    <property type="term" value="P:proteolysis"/>
    <property type="evidence" value="ECO:0007669"/>
    <property type="project" value="UniProtKB-KW"/>
</dbReference>
<dbReference type="InterPro" id="IPR015500">
    <property type="entry name" value="Peptidase_S8_subtilisin-rel"/>
</dbReference>
<dbReference type="PROSITE" id="PS51892">
    <property type="entry name" value="SUBTILASE"/>
    <property type="match status" value="1"/>
</dbReference>
<dbReference type="EMBL" id="FOKG01000005">
    <property type="protein sequence ID" value="SFB11907.1"/>
    <property type="molecule type" value="Genomic_DNA"/>
</dbReference>
<proteinExistence type="inferred from homology"/>
<dbReference type="PROSITE" id="PS00136">
    <property type="entry name" value="SUBTILASE_ASP"/>
    <property type="match status" value="1"/>
</dbReference>
<dbReference type="InterPro" id="IPR034193">
    <property type="entry name" value="PCSK9_ProteinaseK-like"/>
</dbReference>
<dbReference type="InterPro" id="IPR000209">
    <property type="entry name" value="Peptidase_S8/S53_dom"/>
</dbReference>
<protein>
    <submittedName>
        <fullName evidence="8">Subtilase family protein</fullName>
    </submittedName>
</protein>
<feature type="signal peptide" evidence="6">
    <location>
        <begin position="1"/>
        <end position="23"/>
    </location>
</feature>
<dbReference type="Gene3D" id="3.40.50.200">
    <property type="entry name" value="Peptidase S8/S53 domain"/>
    <property type="match status" value="1"/>
</dbReference>
<evidence type="ECO:0000256" key="1">
    <source>
        <dbReference type="ARBA" id="ARBA00011073"/>
    </source>
</evidence>
<evidence type="ECO:0000259" key="7">
    <source>
        <dbReference type="Pfam" id="PF00082"/>
    </source>
</evidence>
<dbReference type="SUPFAM" id="SSF52743">
    <property type="entry name" value="Subtilisin-like"/>
    <property type="match status" value="1"/>
</dbReference>
<keyword evidence="4 5" id="KW-0720">Serine protease</keyword>
<evidence type="ECO:0000256" key="5">
    <source>
        <dbReference type="PROSITE-ProRule" id="PRU01240"/>
    </source>
</evidence>
<accession>A0A1I0YGC8</accession>
<evidence type="ECO:0000313" key="9">
    <source>
        <dbReference type="Proteomes" id="UP000243799"/>
    </source>
</evidence>
<feature type="active site" description="Charge relay system" evidence="5">
    <location>
        <position position="105"/>
    </location>
</feature>
<dbReference type="AlphaFoldDB" id="A0A1I0YGC8"/>
<dbReference type="PRINTS" id="PR00723">
    <property type="entry name" value="SUBTILISIN"/>
</dbReference>
<reference evidence="9" key="1">
    <citation type="submission" date="2016-10" db="EMBL/GenBank/DDBJ databases">
        <authorList>
            <person name="Varghese N."/>
            <person name="Submissions S."/>
        </authorList>
    </citation>
    <scope>NUCLEOTIDE SEQUENCE [LARGE SCALE GENOMIC DNA]</scope>
    <source>
        <strain evidence="9">CGMCC 4.3568</strain>
    </source>
</reference>
<feature type="domain" description="Peptidase S8/S53" evidence="7">
    <location>
        <begin position="65"/>
        <end position="290"/>
    </location>
</feature>
<dbReference type="GO" id="GO:0005615">
    <property type="term" value="C:extracellular space"/>
    <property type="evidence" value="ECO:0007669"/>
    <property type="project" value="TreeGrafter"/>
</dbReference>
<organism evidence="8 9">
    <name type="scientific">Amycolatopsis marina</name>
    <dbReference type="NCBI Taxonomy" id="490629"/>
    <lineage>
        <taxon>Bacteria</taxon>
        <taxon>Bacillati</taxon>
        <taxon>Actinomycetota</taxon>
        <taxon>Actinomycetes</taxon>
        <taxon>Pseudonocardiales</taxon>
        <taxon>Pseudonocardiaceae</taxon>
        <taxon>Amycolatopsis</taxon>
    </lineage>
</organism>
<keyword evidence="6" id="KW-0732">Signal</keyword>
<evidence type="ECO:0000256" key="2">
    <source>
        <dbReference type="ARBA" id="ARBA00022670"/>
    </source>
</evidence>